<evidence type="ECO:0000256" key="3">
    <source>
        <dbReference type="ARBA" id="ARBA00022833"/>
    </source>
</evidence>
<keyword evidence="3" id="KW-0862">Zinc</keyword>
<dbReference type="InterPro" id="IPR016024">
    <property type="entry name" value="ARM-type_fold"/>
</dbReference>
<feature type="compositionally biased region" description="Basic residues" evidence="4">
    <location>
        <begin position="1731"/>
        <end position="1745"/>
    </location>
</feature>
<keyword evidence="2" id="KW-0863">Zinc-finger</keyword>
<sequence>MGIPNQLKKSNKCDIGNIMEKADDENKFKTKESEIAREMKDCFTFFEIFNKKGLILDDLFDLNLINVYKDIQIIEMQVIENFIKNDKFIRNSLIITKELSESEILLEFGKKMQDQNKNKKNEEMIFYKLTQMVHILGILLFLNIYFFNEQRFESELRALGSIIRNILPFMCAENIKLNSVESFLEVFYHCLGSVKIIVNIDEVQEMCSMQVVINLINVFSIEEINAKIILLVIDIIVHLFVSNSINSSIFMENTLSSVLNAMEEIPKSLKSLKRARICVDLDLSMHYYVYLIIRIIQGICIPNGITLNNDFYSNKQNSMKYHNLARSICNQFSTFFINKLIFNRVKNKDYHYSIGNDIAAVIFSDLLKASLNPKYYICSTITNVILIQLIKISNSFLSNNSNSKINLAYIDTYSKELCIYLLGVSLTTFLKSINYNISLNGLSDNNGGIEKIEYNNEIQNLSVKGEVDCICGNDSFNLDLGERLSCKTCDKVFHFNCINDNIQLEINDDWKCDDCVINVISNELYKNIADNNEVTQSSLNNSKICVVMIIILDYLYRKTGLSTSPTKYEAAYQRNIITDVNSSIICSFILEMKSKLKLFNSIQTKGNEKLSNLKVEKNKSVDRKGSDEKGKLFIMLFKEWLYPVTNIHSSLIAYSSKFPKLLDSCTIRIWNNYLLKEIKTLSNLVLHCLLANIYNSSLSTMRRIALNSLGQVVSARPSLLLINSVILNAILLSLKDKTPKIRERALAIIEKYFSDIYSLKIFGDKYKFEDENKLLLDQIIRTTFDISPLVRLASIKILKILYSKNPTKLYIGSLLLKRALASDETQNIKRLSIDTFISLWFCDSSVINDEMGNSLVDIINYSESKDFNHSIGIEYIGCNSFIGYIQKIIQNNSDSKNAEDLISRWSKVLIDMFLNCENFDNSRKINYEGESKNNILFSEKRLNILKSIEVIGQIYPESIVEIYPHIIVYLKDFSIIKSDVIINICTVLSYVLPLVKDINTKSIEMDLLKIVMDSKSPQLIRSSILCLTSLLSDNSKENCVNDNNILIPIIMESIRNLWEYKHKIYTEIDSIEVKILDSIRRNAWLLGCIYEYSSPSIALTFLNNRIERAKIIETEFGISWVVCNDKSDSITDNGLGNDINVDYNVVDSSNLVFDLMCELFYLLDWNLNKSILFPTLIQFLMNQKQFIKTIKFNNLIKSALKGIRIQENDSNKIKISNSENDEDSIGVNRSGLCIICLQGILSLLRNYESRAVKENKNNQCNGDLPNNNTTSTFEVQHSEYSTKFEENNNGSKIYNTPNNRINKPFRNTDQLESCSPISTLTFENLENPSTVKTNIFGSASQNTTSSSASQPLASNLDILLSIFQETTAERDVRFNKVQKQQICSLILCIFEQFNKHGLVNPTSIIPPISGLLFSTNREISYKSYQMICSIFDRFPNLIINKYKDITINGFIYYHSNVKNLLGVYKKEDSDFTLKCIFTNETTEENIQGKTRSELLGTTFEYFSRIYFEKCRGRRIYRESVIKGCCKQLELLLSADEVKGLLNKLSSNINLSDGALLILYTEFVSYLILALPFIYESELLLLLYNLGEMCVSCSQNCNNIHEMNEIVEDEAEMKIYSNAILAITCTSLQKVLKEEYKVNESHMSNFNPYNSINKEKPKYFHIDGEFQGNTNESVTNLISLNRSTIYEYMNSFRERLFNIWELYTKGSSEDLVKFVNEILYLNAHTTIEKVTRPGKRKQTKKKSVKRSRNDDQYSDTCSSQSWSPTKR</sequence>
<dbReference type="Pfam" id="PF12830">
    <property type="entry name" value="Nipped-B_C"/>
    <property type="match status" value="1"/>
</dbReference>
<dbReference type="GO" id="GO:0008270">
    <property type="term" value="F:zinc ion binding"/>
    <property type="evidence" value="ECO:0007669"/>
    <property type="project" value="UniProtKB-KW"/>
</dbReference>
<dbReference type="SUPFAM" id="SSF57903">
    <property type="entry name" value="FYVE/PHD zinc finger"/>
    <property type="match status" value="1"/>
</dbReference>
<protein>
    <recommendedName>
        <fullName evidence="6">Zinc finger PHD-type domain-containing protein</fullName>
    </recommendedName>
</protein>
<keyword evidence="1" id="KW-0479">Metal-binding</keyword>
<dbReference type="InterPro" id="IPR024986">
    <property type="entry name" value="Nipped-B_C"/>
</dbReference>
<feature type="transmembrane region" description="Helical" evidence="5">
    <location>
        <begin position="125"/>
        <end position="147"/>
    </location>
</feature>
<keyword evidence="5" id="KW-1133">Transmembrane helix</keyword>
<dbReference type="InterPro" id="IPR019786">
    <property type="entry name" value="Zinc_finger_PHD-type_CS"/>
</dbReference>
<evidence type="ECO:0000313" key="8">
    <source>
        <dbReference type="Proteomes" id="UP001311799"/>
    </source>
</evidence>
<feature type="domain" description="Zinc finger PHD-type" evidence="6">
    <location>
        <begin position="468"/>
        <end position="516"/>
    </location>
</feature>
<dbReference type="Gene3D" id="3.30.40.10">
    <property type="entry name" value="Zinc/RING finger domain, C3HC4 (zinc finger)"/>
    <property type="match status" value="1"/>
</dbReference>
<dbReference type="InterPro" id="IPR001965">
    <property type="entry name" value="Znf_PHD"/>
</dbReference>
<dbReference type="SUPFAM" id="SSF48371">
    <property type="entry name" value="ARM repeat"/>
    <property type="match status" value="1"/>
</dbReference>
<name>A0AAV9XVW8_9CRYT</name>
<feature type="region of interest" description="Disordered" evidence="4">
    <location>
        <begin position="1730"/>
        <end position="1766"/>
    </location>
</feature>
<evidence type="ECO:0000256" key="5">
    <source>
        <dbReference type="SAM" id="Phobius"/>
    </source>
</evidence>
<evidence type="ECO:0000313" key="7">
    <source>
        <dbReference type="EMBL" id="KAK6588753.1"/>
    </source>
</evidence>
<organism evidence="7 8">
    <name type="scientific">Cryptosporidium xiaoi</name>
    <dbReference type="NCBI Taxonomy" id="659607"/>
    <lineage>
        <taxon>Eukaryota</taxon>
        <taxon>Sar</taxon>
        <taxon>Alveolata</taxon>
        <taxon>Apicomplexa</taxon>
        <taxon>Conoidasida</taxon>
        <taxon>Coccidia</taxon>
        <taxon>Eucoccidiorida</taxon>
        <taxon>Eimeriorina</taxon>
        <taxon>Cryptosporidiidae</taxon>
        <taxon>Cryptosporidium</taxon>
    </lineage>
</organism>
<evidence type="ECO:0000259" key="6">
    <source>
        <dbReference type="SMART" id="SM00249"/>
    </source>
</evidence>
<dbReference type="Gene3D" id="1.25.10.10">
    <property type="entry name" value="Leucine-rich Repeat Variant"/>
    <property type="match status" value="1"/>
</dbReference>
<dbReference type="Proteomes" id="UP001311799">
    <property type="component" value="Unassembled WGS sequence"/>
</dbReference>
<accession>A0AAV9XVW8</accession>
<evidence type="ECO:0000256" key="2">
    <source>
        <dbReference type="ARBA" id="ARBA00022771"/>
    </source>
</evidence>
<dbReference type="InterPro" id="IPR011011">
    <property type="entry name" value="Znf_FYVE_PHD"/>
</dbReference>
<feature type="compositionally biased region" description="Polar residues" evidence="4">
    <location>
        <begin position="1287"/>
        <end position="1307"/>
    </location>
</feature>
<keyword evidence="8" id="KW-1185">Reference proteome</keyword>
<reference evidence="7 8" key="1">
    <citation type="submission" date="2023-10" db="EMBL/GenBank/DDBJ databases">
        <title>Comparative genomics analysis reveals potential genetic determinants of host preference in Cryptosporidium xiaoi.</title>
        <authorList>
            <person name="Xiao L."/>
            <person name="Li J."/>
        </authorList>
    </citation>
    <scope>NUCLEOTIDE SEQUENCE [LARGE SCALE GENOMIC DNA]</scope>
    <source>
        <strain evidence="7 8">52996</strain>
    </source>
</reference>
<proteinExistence type="predicted"/>
<comment type="caution">
    <text evidence="7">The sequence shown here is derived from an EMBL/GenBank/DDBJ whole genome shotgun (WGS) entry which is preliminary data.</text>
</comment>
<gene>
    <name evidence="7" type="ORF">RS030_2274</name>
</gene>
<keyword evidence="5" id="KW-0812">Transmembrane</keyword>
<evidence type="ECO:0000256" key="1">
    <source>
        <dbReference type="ARBA" id="ARBA00022723"/>
    </source>
</evidence>
<feature type="compositionally biased region" description="Polar residues" evidence="4">
    <location>
        <begin position="1753"/>
        <end position="1766"/>
    </location>
</feature>
<dbReference type="SMART" id="SM00249">
    <property type="entry name" value="PHD"/>
    <property type="match status" value="1"/>
</dbReference>
<dbReference type="InterPro" id="IPR011989">
    <property type="entry name" value="ARM-like"/>
</dbReference>
<dbReference type="InterPro" id="IPR013083">
    <property type="entry name" value="Znf_RING/FYVE/PHD"/>
</dbReference>
<dbReference type="PROSITE" id="PS01359">
    <property type="entry name" value="ZF_PHD_1"/>
    <property type="match status" value="1"/>
</dbReference>
<keyword evidence="5" id="KW-0472">Membrane</keyword>
<evidence type="ECO:0000256" key="4">
    <source>
        <dbReference type="SAM" id="MobiDB-lite"/>
    </source>
</evidence>
<dbReference type="EMBL" id="JAWDEY010000022">
    <property type="protein sequence ID" value="KAK6588753.1"/>
    <property type="molecule type" value="Genomic_DNA"/>
</dbReference>
<feature type="region of interest" description="Disordered" evidence="4">
    <location>
        <begin position="1286"/>
        <end position="1307"/>
    </location>
</feature>